<dbReference type="RefSeq" id="WP_027884863.1">
    <property type="nucleotide sequence ID" value="NZ_BMWY01000001.1"/>
</dbReference>
<comment type="catalytic activity">
    <reaction evidence="7 8">
        <text>L-aspartate + ATP = 4-phospho-L-aspartate + ADP</text>
        <dbReference type="Rhea" id="RHEA:23776"/>
        <dbReference type="ChEBI" id="CHEBI:29991"/>
        <dbReference type="ChEBI" id="CHEBI:30616"/>
        <dbReference type="ChEBI" id="CHEBI:57535"/>
        <dbReference type="ChEBI" id="CHEBI:456216"/>
        <dbReference type="EC" id="2.7.2.4"/>
    </reaction>
</comment>
<keyword evidence="4" id="KW-0547">Nucleotide-binding</keyword>
<accession>A0ABQ3BHS9</accession>
<dbReference type="InterPro" id="IPR045865">
    <property type="entry name" value="ACT-like_dom_sf"/>
</dbReference>
<dbReference type="GeneID" id="94367829"/>
<dbReference type="InterPro" id="IPR036393">
    <property type="entry name" value="AceGlu_kinase-like_sf"/>
</dbReference>
<comment type="pathway">
    <text evidence="9">Amino-acid biosynthesis; L-threonine biosynthesis; L-threonine from L-aspartate: step 1/5.</text>
</comment>
<dbReference type="CDD" id="cd04243">
    <property type="entry name" value="AAK_AK-HSDH-like"/>
    <property type="match status" value="1"/>
</dbReference>
<keyword evidence="9" id="KW-0028">Amino-acid biosynthesis</keyword>
<name>A0ABQ3BHS9_9FLAO</name>
<dbReference type="Pfam" id="PF00696">
    <property type="entry name" value="AA_kinase"/>
    <property type="match status" value="1"/>
</dbReference>
<organism evidence="12 13">
    <name type="scientific">Mesonia mobilis</name>
    <dbReference type="NCBI Taxonomy" id="369791"/>
    <lineage>
        <taxon>Bacteria</taxon>
        <taxon>Pseudomonadati</taxon>
        <taxon>Bacteroidota</taxon>
        <taxon>Flavobacteriia</taxon>
        <taxon>Flavobacteriales</taxon>
        <taxon>Flavobacteriaceae</taxon>
        <taxon>Mesonia</taxon>
    </lineage>
</organism>
<keyword evidence="3 8" id="KW-0808">Transferase</keyword>
<dbReference type="Pfam" id="PF22468">
    <property type="entry name" value="ACT_9"/>
    <property type="match status" value="1"/>
</dbReference>
<dbReference type="NCBIfam" id="TIGR00657">
    <property type="entry name" value="asp_kinases"/>
    <property type="match status" value="1"/>
</dbReference>
<evidence type="ECO:0000256" key="7">
    <source>
        <dbReference type="ARBA" id="ARBA00047872"/>
    </source>
</evidence>
<dbReference type="InterPro" id="IPR001048">
    <property type="entry name" value="Asp/Glu/Uridylate_kinase"/>
</dbReference>
<evidence type="ECO:0000256" key="4">
    <source>
        <dbReference type="ARBA" id="ARBA00022741"/>
    </source>
</evidence>
<feature type="domain" description="Aspartate/glutamate/uridylate kinase" evidence="10">
    <location>
        <begin position="2"/>
        <end position="273"/>
    </location>
</feature>
<feature type="domain" description="Aspartokinase ACT" evidence="11">
    <location>
        <begin position="375"/>
        <end position="429"/>
    </location>
</feature>
<proteinExistence type="inferred from homology"/>
<dbReference type="Proteomes" id="UP000615593">
    <property type="component" value="Unassembled WGS sequence"/>
</dbReference>
<evidence type="ECO:0000256" key="1">
    <source>
        <dbReference type="ARBA" id="ARBA00004766"/>
    </source>
</evidence>
<evidence type="ECO:0000256" key="9">
    <source>
        <dbReference type="RuleBase" id="RU004249"/>
    </source>
</evidence>
<dbReference type="Gene3D" id="3.30.70.260">
    <property type="match status" value="2"/>
</dbReference>
<dbReference type="Gene3D" id="3.40.1160.10">
    <property type="entry name" value="Acetylglutamate kinase-like"/>
    <property type="match status" value="1"/>
</dbReference>
<comment type="pathway">
    <text evidence="9">Amino-acid biosynthesis; L-methionine biosynthesis via de novo pathway; L-homoserine from L-aspartate: step 1/3.</text>
</comment>
<keyword evidence="6" id="KW-0067">ATP-binding</keyword>
<evidence type="ECO:0000256" key="8">
    <source>
        <dbReference type="RuleBase" id="RU003448"/>
    </source>
</evidence>
<dbReference type="InterPro" id="IPR018042">
    <property type="entry name" value="Aspartate_kinase_CS"/>
</dbReference>
<sequence length="440" mass="49137">MKVLKFGGTSVGSIANIQKVKEIIHDGEPKIVVLSAMSGSTNKLVELSQLIKSNQIEDSQAIINQLEQKYLAAVSGLIESEERKETLKKYIFALSEQLQSFVDNQTSNYNEIVAQGELFSTYLVNQFLQEQGVASELIPALDFMRVDKEGEPDYFYIQQSLNRILKDTPNQEIYVTQGFICLNNEGNISNLKRGGSDYTASIIGAAIRAEEVQIWTDIDGFHNNDPRVVDNTRSIAQLSFDEAAELAYFGAKILHPQTVLPVRNLEIPVRLKNTNLPEAEGTLISNRITGEGIKAIAAKDGITAIKIKSERMLLAHGFLKKIFEIFEKYETAIDMITTSEIAVSLTIDDNTYLTEITSELLKFAQVEVEENRSIVCLVGNNIIYHKTTPQIFQILQNVNVRMVAYGGSNNNISLLVNAEDKEHTLRSLNHYAFNPNPTLV</sequence>
<dbReference type="PROSITE" id="PS00324">
    <property type="entry name" value="ASPARTOKINASE"/>
    <property type="match status" value="1"/>
</dbReference>
<comment type="caution">
    <text evidence="12">The sequence shown here is derived from an EMBL/GenBank/DDBJ whole genome shotgun (WGS) entry which is preliminary data.</text>
</comment>
<dbReference type="PANTHER" id="PTHR21499">
    <property type="entry name" value="ASPARTATE KINASE"/>
    <property type="match status" value="1"/>
</dbReference>
<dbReference type="EC" id="2.7.2.4" evidence="8"/>
<comment type="similarity">
    <text evidence="2 8">Belongs to the aspartokinase family.</text>
</comment>
<dbReference type="InterPro" id="IPR054352">
    <property type="entry name" value="ACT_Aspartokinase"/>
</dbReference>
<dbReference type="InterPro" id="IPR005260">
    <property type="entry name" value="Asp_kin_monofn"/>
</dbReference>
<dbReference type="EMBL" id="BMWY01000001">
    <property type="protein sequence ID" value="GGZ44494.1"/>
    <property type="molecule type" value="Genomic_DNA"/>
</dbReference>
<dbReference type="InterPro" id="IPR001341">
    <property type="entry name" value="Asp_kinase"/>
</dbReference>
<dbReference type="PIRSF" id="PIRSF000726">
    <property type="entry name" value="Asp_kin"/>
    <property type="match status" value="1"/>
</dbReference>
<evidence type="ECO:0000313" key="12">
    <source>
        <dbReference type="EMBL" id="GGZ44494.1"/>
    </source>
</evidence>
<reference evidence="13" key="1">
    <citation type="journal article" date="2019" name="Int. J. Syst. Evol. Microbiol.">
        <title>The Global Catalogue of Microorganisms (GCM) 10K type strain sequencing project: providing services to taxonomists for standard genome sequencing and annotation.</title>
        <authorList>
            <consortium name="The Broad Institute Genomics Platform"/>
            <consortium name="The Broad Institute Genome Sequencing Center for Infectious Disease"/>
            <person name="Wu L."/>
            <person name="Ma J."/>
        </authorList>
    </citation>
    <scope>NUCLEOTIDE SEQUENCE [LARGE SCALE GENOMIC DNA]</scope>
    <source>
        <strain evidence="13">KCTC 12708</strain>
    </source>
</reference>
<dbReference type="SUPFAM" id="SSF55021">
    <property type="entry name" value="ACT-like"/>
    <property type="match status" value="2"/>
</dbReference>
<evidence type="ECO:0000256" key="2">
    <source>
        <dbReference type="ARBA" id="ARBA00010122"/>
    </source>
</evidence>
<evidence type="ECO:0000259" key="10">
    <source>
        <dbReference type="Pfam" id="PF00696"/>
    </source>
</evidence>
<evidence type="ECO:0000256" key="5">
    <source>
        <dbReference type="ARBA" id="ARBA00022777"/>
    </source>
</evidence>
<dbReference type="PANTHER" id="PTHR21499:SF59">
    <property type="entry name" value="ASPARTOKINASE"/>
    <property type="match status" value="1"/>
</dbReference>
<evidence type="ECO:0000256" key="3">
    <source>
        <dbReference type="ARBA" id="ARBA00022679"/>
    </source>
</evidence>
<evidence type="ECO:0000256" key="6">
    <source>
        <dbReference type="ARBA" id="ARBA00022840"/>
    </source>
</evidence>
<keyword evidence="5 8" id="KW-0418">Kinase</keyword>
<protein>
    <recommendedName>
        <fullName evidence="8">Aspartokinase</fullName>
        <ecNumber evidence="8">2.7.2.4</ecNumber>
    </recommendedName>
</protein>
<gene>
    <name evidence="12" type="ORF">GCM10008088_01880</name>
</gene>
<evidence type="ECO:0000313" key="13">
    <source>
        <dbReference type="Proteomes" id="UP000615593"/>
    </source>
</evidence>
<keyword evidence="13" id="KW-1185">Reference proteome</keyword>
<dbReference type="SUPFAM" id="SSF53633">
    <property type="entry name" value="Carbamate kinase-like"/>
    <property type="match status" value="1"/>
</dbReference>
<evidence type="ECO:0000259" key="11">
    <source>
        <dbReference type="Pfam" id="PF22468"/>
    </source>
</evidence>
<comment type="pathway">
    <text evidence="1 9">Amino-acid biosynthesis; L-lysine biosynthesis via DAP pathway; (S)-tetrahydrodipicolinate from L-aspartate: step 1/4.</text>
</comment>